<name>A0A1H8YCA9_9PSEU</name>
<dbReference type="EMBL" id="FOEF01000013">
    <property type="protein sequence ID" value="SEP49904.1"/>
    <property type="molecule type" value="Genomic_DNA"/>
</dbReference>
<keyword evidence="3" id="KW-1185">Reference proteome</keyword>
<gene>
    <name evidence="2" type="ORF">SAMN04489732_113258</name>
</gene>
<proteinExistence type="predicted"/>
<organism evidence="2 3">
    <name type="scientific">Amycolatopsis saalfeldensis</name>
    <dbReference type="NCBI Taxonomy" id="394193"/>
    <lineage>
        <taxon>Bacteria</taxon>
        <taxon>Bacillati</taxon>
        <taxon>Actinomycetota</taxon>
        <taxon>Actinomycetes</taxon>
        <taxon>Pseudonocardiales</taxon>
        <taxon>Pseudonocardiaceae</taxon>
        <taxon>Amycolatopsis</taxon>
    </lineage>
</organism>
<dbReference type="Proteomes" id="UP000198582">
    <property type="component" value="Unassembled WGS sequence"/>
</dbReference>
<feature type="region of interest" description="Disordered" evidence="1">
    <location>
        <begin position="1"/>
        <end position="48"/>
    </location>
</feature>
<reference evidence="2 3" key="1">
    <citation type="submission" date="2016-10" db="EMBL/GenBank/DDBJ databases">
        <authorList>
            <person name="de Groot N.N."/>
        </authorList>
    </citation>
    <scope>NUCLEOTIDE SEQUENCE [LARGE SCALE GENOMIC DNA]</scope>
    <source>
        <strain evidence="2 3">DSM 44993</strain>
    </source>
</reference>
<dbReference type="AlphaFoldDB" id="A0A1H8YCA9"/>
<dbReference type="STRING" id="394193.SAMN04489732_113258"/>
<evidence type="ECO:0000313" key="3">
    <source>
        <dbReference type="Proteomes" id="UP000198582"/>
    </source>
</evidence>
<feature type="compositionally biased region" description="Basic and acidic residues" evidence="1">
    <location>
        <begin position="35"/>
        <end position="48"/>
    </location>
</feature>
<protein>
    <submittedName>
        <fullName evidence="2">Uncharacterized protein</fullName>
    </submittedName>
</protein>
<sequence length="48" mass="5035">MPTETNEEIKPITTVPPVTTGAAPHLAEGTGVEPDGNHEPMDEPAKVK</sequence>
<evidence type="ECO:0000313" key="2">
    <source>
        <dbReference type="EMBL" id="SEP49904.1"/>
    </source>
</evidence>
<accession>A0A1H8YCA9</accession>
<evidence type="ECO:0000256" key="1">
    <source>
        <dbReference type="SAM" id="MobiDB-lite"/>
    </source>
</evidence>
<dbReference type="RefSeq" id="WP_177231581.1">
    <property type="nucleotide sequence ID" value="NZ_FOEF01000013.1"/>
</dbReference>